<dbReference type="FunFam" id="3.40.50.1820:FF:000003">
    <property type="entry name" value="Dipeptidyl peptidase 4"/>
    <property type="match status" value="1"/>
</dbReference>
<dbReference type="Proteomes" id="UP000549394">
    <property type="component" value="Unassembled WGS sequence"/>
</dbReference>
<keyword evidence="5" id="KW-1185">Reference proteome</keyword>
<dbReference type="InterPro" id="IPR002469">
    <property type="entry name" value="Peptidase_S9B_N"/>
</dbReference>
<organism evidence="4 5">
    <name type="scientific">Dimorphilus gyrociliatus</name>
    <dbReference type="NCBI Taxonomy" id="2664684"/>
    <lineage>
        <taxon>Eukaryota</taxon>
        <taxon>Metazoa</taxon>
        <taxon>Spiralia</taxon>
        <taxon>Lophotrochozoa</taxon>
        <taxon>Annelida</taxon>
        <taxon>Polychaeta</taxon>
        <taxon>Polychaeta incertae sedis</taxon>
        <taxon>Dinophilidae</taxon>
        <taxon>Dimorphilus</taxon>
    </lineage>
</organism>
<evidence type="ECO:0000313" key="4">
    <source>
        <dbReference type="EMBL" id="CAD5116647.1"/>
    </source>
</evidence>
<comment type="caution">
    <text evidence="4">The sequence shown here is derived from an EMBL/GenBank/DDBJ whole genome shotgun (WGS) entry which is preliminary data.</text>
</comment>
<dbReference type="Gene3D" id="3.40.50.1820">
    <property type="entry name" value="alpha/beta hydrolase"/>
    <property type="match status" value="1"/>
</dbReference>
<dbReference type="GO" id="GO:0006508">
    <property type="term" value="P:proteolysis"/>
    <property type="evidence" value="ECO:0007669"/>
    <property type="project" value="InterPro"/>
</dbReference>
<feature type="domain" description="Dipeptidylpeptidase IV N-terminal" evidence="3">
    <location>
        <begin position="3"/>
        <end position="362"/>
    </location>
</feature>
<dbReference type="InterPro" id="IPR001375">
    <property type="entry name" value="Peptidase_S9_cat"/>
</dbReference>
<evidence type="ECO:0000256" key="1">
    <source>
        <dbReference type="ARBA" id="ARBA00023180"/>
    </source>
</evidence>
<accession>A0A7I8VK44</accession>
<gene>
    <name evidence="4" type="ORF">DGYR_LOCUS5251</name>
</gene>
<reference evidence="4 5" key="1">
    <citation type="submission" date="2020-08" db="EMBL/GenBank/DDBJ databases">
        <authorList>
            <person name="Hejnol A."/>
        </authorList>
    </citation>
    <scope>NUCLEOTIDE SEQUENCE [LARGE SCALE GENOMIC DNA]</scope>
</reference>
<dbReference type="SUPFAM" id="SSF82171">
    <property type="entry name" value="DPP6 N-terminal domain-like"/>
    <property type="match status" value="1"/>
</dbReference>
<dbReference type="Pfam" id="PF00930">
    <property type="entry name" value="DPPIV_N"/>
    <property type="match status" value="1"/>
</dbReference>
<protein>
    <submittedName>
        <fullName evidence="4">DgyrCDS5517</fullName>
    </submittedName>
</protein>
<dbReference type="GO" id="GO:0008239">
    <property type="term" value="F:dipeptidyl-peptidase activity"/>
    <property type="evidence" value="ECO:0007669"/>
    <property type="project" value="TreeGrafter"/>
</dbReference>
<sequence length="653" mass="75953">MFSTDLQFVLFGYERRQLWRHSFLAKYTIYDRTNQVFIPFPNGQLQNATLQMAVWSRSGQKISFVHDNDLYVQNSPSEDPIRLTTDGKKEKIFNGIADWLYEEEILSTYSAHYWSPSSDRLVYARFNDEDVPLFDFTFYGPKETMYPETVQIAYPKAGNLNESQNTKVELRAVRLNNPTNHVTLKPPSELVGKDHYYTRITWFDNDLLYVVWANRVQNKTFGTFCDSNTGDCQTVDRLVVADGWIDPGQTILFTGEEKTFFTIRANNGYRQILFINPDINQFQYLTDDECDITSLVSYDSTHRKLYYITTNFDPKKRFLFVYDLTRFEKKCLTCDINCGYASASFSGDSSYYLQVCLGPSVPEYKLRKTNDEDFTRILEDNTEFKEKLEKKIVPKKEYLKVPIGGGYDAWAEIMKPPNMTDGTKYPVIVTTYGGPGSQRVTERFSIGWEHYWTTSQNVVHIALDGRGTNNNGTHFMHLLYRKVGTLEVEDQITGAKYFRDTYEFIDGDKMAIWGWSYGGFLTSHTMANSNSAFQCGIIGAALFDRRYYDTAHTERFMGMAGPEDNQDGYERTNVMRKIDLMKDKKFLIIHGTADDNVHFQSSAHMFKALNEKEIQYQTAIYTDLNHYFLRRSRHILRLMTNFFVKDCFEKVPN</sequence>
<dbReference type="Gene3D" id="2.140.10.30">
    <property type="entry name" value="Dipeptidylpeptidase IV, N-terminal domain"/>
    <property type="match status" value="1"/>
</dbReference>
<dbReference type="InterPro" id="IPR029058">
    <property type="entry name" value="AB_hydrolase_fold"/>
</dbReference>
<evidence type="ECO:0000259" key="2">
    <source>
        <dbReference type="Pfam" id="PF00326"/>
    </source>
</evidence>
<dbReference type="AlphaFoldDB" id="A0A7I8VK44"/>
<dbReference type="SUPFAM" id="SSF53474">
    <property type="entry name" value="alpha/beta-Hydrolases"/>
    <property type="match status" value="1"/>
</dbReference>
<evidence type="ECO:0000313" key="5">
    <source>
        <dbReference type="Proteomes" id="UP000549394"/>
    </source>
</evidence>
<dbReference type="EMBL" id="CAJFCJ010000006">
    <property type="protein sequence ID" value="CAD5116647.1"/>
    <property type="molecule type" value="Genomic_DNA"/>
</dbReference>
<name>A0A7I8VK44_9ANNE</name>
<dbReference type="InterPro" id="IPR050278">
    <property type="entry name" value="Serine_Prot_S9B/DPPIV"/>
</dbReference>
<dbReference type="PANTHER" id="PTHR11731:SF202">
    <property type="entry name" value="DIPEPTIDYL PEPTIDASE FAMILY MEMBER 2"/>
    <property type="match status" value="1"/>
</dbReference>
<dbReference type="OrthoDB" id="16520at2759"/>
<proteinExistence type="predicted"/>
<dbReference type="PANTHER" id="PTHR11731">
    <property type="entry name" value="PROTEASE FAMILY S9B,C DIPEPTIDYL-PEPTIDASE IV-RELATED"/>
    <property type="match status" value="1"/>
</dbReference>
<evidence type="ECO:0000259" key="3">
    <source>
        <dbReference type="Pfam" id="PF00930"/>
    </source>
</evidence>
<dbReference type="GO" id="GO:0005886">
    <property type="term" value="C:plasma membrane"/>
    <property type="evidence" value="ECO:0007669"/>
    <property type="project" value="TreeGrafter"/>
</dbReference>
<dbReference type="GO" id="GO:0008236">
    <property type="term" value="F:serine-type peptidase activity"/>
    <property type="evidence" value="ECO:0007669"/>
    <property type="project" value="InterPro"/>
</dbReference>
<dbReference type="Pfam" id="PF00326">
    <property type="entry name" value="Peptidase_S9"/>
    <property type="match status" value="1"/>
</dbReference>
<keyword evidence="1" id="KW-0325">Glycoprotein</keyword>
<feature type="domain" description="Peptidase S9 prolyl oligopeptidase catalytic" evidence="2">
    <location>
        <begin position="446"/>
        <end position="645"/>
    </location>
</feature>